<dbReference type="EMBL" id="GBRH01263495">
    <property type="protein sequence ID" value="JAD34400.1"/>
    <property type="molecule type" value="Transcribed_RNA"/>
</dbReference>
<proteinExistence type="predicted"/>
<organism evidence="1">
    <name type="scientific">Arundo donax</name>
    <name type="common">Giant reed</name>
    <name type="synonym">Donax arundinaceus</name>
    <dbReference type="NCBI Taxonomy" id="35708"/>
    <lineage>
        <taxon>Eukaryota</taxon>
        <taxon>Viridiplantae</taxon>
        <taxon>Streptophyta</taxon>
        <taxon>Embryophyta</taxon>
        <taxon>Tracheophyta</taxon>
        <taxon>Spermatophyta</taxon>
        <taxon>Magnoliopsida</taxon>
        <taxon>Liliopsida</taxon>
        <taxon>Poales</taxon>
        <taxon>Poaceae</taxon>
        <taxon>PACMAD clade</taxon>
        <taxon>Arundinoideae</taxon>
        <taxon>Arundineae</taxon>
        <taxon>Arundo</taxon>
    </lineage>
</organism>
<dbReference type="AlphaFoldDB" id="A0A0A8ZCD2"/>
<name>A0A0A8ZCD2_ARUDO</name>
<sequence>MQNSWVTLESFSGTMRNYISLCV</sequence>
<accession>A0A0A8ZCD2</accession>
<evidence type="ECO:0000313" key="1">
    <source>
        <dbReference type="EMBL" id="JAD34400.1"/>
    </source>
</evidence>
<protein>
    <submittedName>
        <fullName evidence="1">Uncharacterized protein</fullName>
    </submittedName>
</protein>
<reference evidence="1" key="2">
    <citation type="journal article" date="2015" name="Data Brief">
        <title>Shoot transcriptome of the giant reed, Arundo donax.</title>
        <authorList>
            <person name="Barrero R.A."/>
            <person name="Guerrero F.D."/>
            <person name="Moolhuijzen P."/>
            <person name="Goolsby J.A."/>
            <person name="Tidwell J."/>
            <person name="Bellgard S.E."/>
            <person name="Bellgard M.I."/>
        </authorList>
    </citation>
    <scope>NUCLEOTIDE SEQUENCE</scope>
    <source>
        <tissue evidence="1">Shoot tissue taken approximately 20 cm above the soil surface</tissue>
    </source>
</reference>
<reference evidence="1" key="1">
    <citation type="submission" date="2014-09" db="EMBL/GenBank/DDBJ databases">
        <authorList>
            <person name="Magalhaes I.L.F."/>
            <person name="Oliveira U."/>
            <person name="Santos F.R."/>
            <person name="Vidigal T.H.D.A."/>
            <person name="Brescovit A.D."/>
            <person name="Santos A.J."/>
        </authorList>
    </citation>
    <scope>NUCLEOTIDE SEQUENCE</scope>
    <source>
        <tissue evidence="1">Shoot tissue taken approximately 20 cm above the soil surface</tissue>
    </source>
</reference>